<sequence>MYSSFITFVAILVASAYATSITSASNFPSQTGFPVHSHVTRTASALITGHAASVHSVAIKPTTGPAPEFSGYVTVNITNKHTASLSVAVTSDPSAPSASGDPQPSLLGDSTQFLFEKGFSGLIGVAPQLDSADSKIELSYDKSVYADVSYVDGYTVPITCSCDKETVYMGCNIQLWNTTQSCPDEGDGPICYNPAAANVDGPAHPFFEPCQGAAYTFPTDDSATRACKSSMISCCVGADCPANPNQLDQGLSEHGG</sequence>
<dbReference type="EMBL" id="JAFEKC020000011">
    <property type="protein sequence ID" value="KAK0512416.1"/>
    <property type="molecule type" value="Genomic_DNA"/>
</dbReference>
<evidence type="ECO:0000313" key="3">
    <source>
        <dbReference type="Proteomes" id="UP001166286"/>
    </source>
</evidence>
<reference evidence="2" key="1">
    <citation type="submission" date="2023-03" db="EMBL/GenBank/DDBJ databases">
        <title>Complete genome of Cladonia borealis.</title>
        <authorList>
            <person name="Park H."/>
        </authorList>
    </citation>
    <scope>NUCLEOTIDE SEQUENCE</scope>
    <source>
        <strain evidence="2">ANT050790</strain>
    </source>
</reference>
<dbReference type="InterPro" id="IPR037176">
    <property type="entry name" value="Osmotin/thaumatin-like_sf"/>
</dbReference>
<comment type="caution">
    <text evidence="2">The sequence shown here is derived from an EMBL/GenBank/DDBJ whole genome shotgun (WGS) entry which is preliminary data.</text>
</comment>
<dbReference type="SUPFAM" id="SSF49870">
    <property type="entry name" value="Osmotin, thaumatin-like protein"/>
    <property type="match status" value="1"/>
</dbReference>
<dbReference type="Proteomes" id="UP001166286">
    <property type="component" value="Unassembled WGS sequence"/>
</dbReference>
<gene>
    <name evidence="2" type="ORF">JMJ35_005544</name>
</gene>
<organism evidence="2 3">
    <name type="scientific">Cladonia borealis</name>
    <dbReference type="NCBI Taxonomy" id="184061"/>
    <lineage>
        <taxon>Eukaryota</taxon>
        <taxon>Fungi</taxon>
        <taxon>Dikarya</taxon>
        <taxon>Ascomycota</taxon>
        <taxon>Pezizomycotina</taxon>
        <taxon>Lecanoromycetes</taxon>
        <taxon>OSLEUM clade</taxon>
        <taxon>Lecanoromycetidae</taxon>
        <taxon>Lecanorales</taxon>
        <taxon>Lecanorineae</taxon>
        <taxon>Cladoniaceae</taxon>
        <taxon>Cladonia</taxon>
    </lineage>
</organism>
<evidence type="ECO:0000313" key="2">
    <source>
        <dbReference type="EMBL" id="KAK0512416.1"/>
    </source>
</evidence>
<name>A0AA39R1N7_9LECA</name>
<feature type="chain" id="PRO_5041372495" evidence="1">
    <location>
        <begin position="19"/>
        <end position="256"/>
    </location>
</feature>
<evidence type="ECO:0000256" key="1">
    <source>
        <dbReference type="SAM" id="SignalP"/>
    </source>
</evidence>
<dbReference type="AlphaFoldDB" id="A0AA39R1N7"/>
<protein>
    <submittedName>
        <fullName evidence="2">Uncharacterized protein</fullName>
    </submittedName>
</protein>
<feature type="signal peptide" evidence="1">
    <location>
        <begin position="1"/>
        <end position="18"/>
    </location>
</feature>
<proteinExistence type="predicted"/>
<accession>A0AA39R1N7</accession>
<keyword evidence="1" id="KW-0732">Signal</keyword>
<keyword evidence="3" id="KW-1185">Reference proteome</keyword>